<keyword evidence="6" id="KW-1185">Reference proteome</keyword>
<dbReference type="GO" id="GO:0000398">
    <property type="term" value="P:mRNA splicing, via spliceosome"/>
    <property type="evidence" value="ECO:0007669"/>
    <property type="project" value="TreeGrafter"/>
</dbReference>
<feature type="region of interest" description="Disordered" evidence="4">
    <location>
        <begin position="1"/>
        <end position="83"/>
    </location>
</feature>
<feature type="compositionally biased region" description="Low complexity" evidence="4">
    <location>
        <begin position="49"/>
        <end position="66"/>
    </location>
</feature>
<evidence type="ECO:0000313" key="6">
    <source>
        <dbReference type="Proteomes" id="UP000242877"/>
    </source>
</evidence>
<protein>
    <submittedName>
        <fullName evidence="5">Hepatocellular carcinoma-associated antigen 59</fullName>
    </submittedName>
</protein>
<feature type="compositionally biased region" description="Low complexity" evidence="4">
    <location>
        <begin position="357"/>
        <end position="369"/>
    </location>
</feature>
<evidence type="ECO:0000313" key="5">
    <source>
        <dbReference type="EMBL" id="KZZ93639.1"/>
    </source>
</evidence>
<dbReference type="PANTHER" id="PTHR13486">
    <property type="entry name" value="TELOMERE LENGTH AND SILENCING PROTEIN 1 TLS1 FAMILY MEMBER"/>
    <property type="match status" value="1"/>
</dbReference>
<dbReference type="EMBL" id="AZGZ01000008">
    <property type="protein sequence ID" value="KZZ93639.1"/>
    <property type="molecule type" value="Genomic_DNA"/>
</dbReference>
<keyword evidence="3" id="KW-0539">Nucleus</keyword>
<dbReference type="PANTHER" id="PTHR13486:SF2">
    <property type="entry name" value="SPLICING FACTOR C9ORF78"/>
    <property type="match status" value="1"/>
</dbReference>
<name>A0A168A9D2_9EURO</name>
<dbReference type="OrthoDB" id="5627at2759"/>
<evidence type="ECO:0000256" key="3">
    <source>
        <dbReference type="ARBA" id="ARBA00023242"/>
    </source>
</evidence>
<feature type="region of interest" description="Disordered" evidence="4">
    <location>
        <begin position="101"/>
        <end position="128"/>
    </location>
</feature>
<reference evidence="5 6" key="1">
    <citation type="journal article" date="2016" name="Genome Biol. Evol.">
        <title>Divergent and convergent evolution of fungal pathogenicity.</title>
        <authorList>
            <person name="Shang Y."/>
            <person name="Xiao G."/>
            <person name="Zheng P."/>
            <person name="Cen K."/>
            <person name="Zhan S."/>
            <person name="Wang C."/>
        </authorList>
    </citation>
    <scope>NUCLEOTIDE SEQUENCE [LARGE SCALE GENOMIC DNA]</scope>
    <source>
        <strain evidence="5 6">ARSEF 7405</strain>
    </source>
</reference>
<evidence type="ECO:0000256" key="4">
    <source>
        <dbReference type="SAM" id="MobiDB-lite"/>
    </source>
</evidence>
<dbReference type="InterPro" id="IPR010756">
    <property type="entry name" value="Tls1-like"/>
</dbReference>
<dbReference type="GO" id="GO:0005681">
    <property type="term" value="C:spliceosomal complex"/>
    <property type="evidence" value="ECO:0007669"/>
    <property type="project" value="TreeGrafter"/>
</dbReference>
<proteinExistence type="inferred from homology"/>
<feature type="compositionally biased region" description="Basic residues" evidence="4">
    <location>
        <begin position="10"/>
        <end position="19"/>
    </location>
</feature>
<evidence type="ECO:0000256" key="2">
    <source>
        <dbReference type="ARBA" id="ARBA00007643"/>
    </source>
</evidence>
<sequence length="369" mass="40304">MDSSGSLFKSVKKRKFIRKRPAEDSPIDAIPTPAEGQPAPSALSSFAKESAPASAAEQGGAASATSDTRQEDGHQEEDEDIILTDILRRKAYDRRRKALGIEFTPESGSAEHSRPPSSLALTKHGEGGDDIPAISNRFVAHTGQKVDVDEHMMLYIESELAKRRQGLDGHSPNIKDPSSKPIATTAAAAATAEDISSTNLQQARMAPRQAATLGKLHEVDLGPETKLQNITRTEAAARKLVGDDNVSADSPQSPSERKDGKNWRGRKRRTSEDIRRDQLVEEVLRESRLDVYDEPDAAMPNENDLAADDRIAEQFRRDFMDAIRSRRRKTRAAPKGAAAGKKTETARGPKLGGSRSARAAMRQKQAQQK</sequence>
<accession>A0A168A9D2</accession>
<dbReference type="VEuPathDB" id="FungiDB:AAP_02431"/>
<dbReference type="Proteomes" id="UP000242877">
    <property type="component" value="Unassembled WGS sequence"/>
</dbReference>
<evidence type="ECO:0000256" key="1">
    <source>
        <dbReference type="ARBA" id="ARBA00004123"/>
    </source>
</evidence>
<gene>
    <name evidence="5" type="ORF">AAP_02431</name>
</gene>
<dbReference type="AlphaFoldDB" id="A0A168A9D2"/>
<organism evidence="5 6">
    <name type="scientific">Ascosphaera apis ARSEF 7405</name>
    <dbReference type="NCBI Taxonomy" id="392613"/>
    <lineage>
        <taxon>Eukaryota</taxon>
        <taxon>Fungi</taxon>
        <taxon>Dikarya</taxon>
        <taxon>Ascomycota</taxon>
        <taxon>Pezizomycotina</taxon>
        <taxon>Eurotiomycetes</taxon>
        <taxon>Eurotiomycetidae</taxon>
        <taxon>Onygenales</taxon>
        <taxon>Ascosphaeraceae</taxon>
        <taxon>Ascosphaera</taxon>
    </lineage>
</organism>
<comment type="similarity">
    <text evidence="2">Belongs to the TLS1 family.</text>
</comment>
<feature type="region of interest" description="Disordered" evidence="4">
    <location>
        <begin position="323"/>
        <end position="369"/>
    </location>
</feature>
<dbReference type="Pfam" id="PF07052">
    <property type="entry name" value="Hep_59"/>
    <property type="match status" value="1"/>
</dbReference>
<feature type="region of interest" description="Disordered" evidence="4">
    <location>
        <begin position="163"/>
        <end position="190"/>
    </location>
</feature>
<comment type="caution">
    <text evidence="5">The sequence shown here is derived from an EMBL/GenBank/DDBJ whole genome shotgun (WGS) entry which is preliminary data.</text>
</comment>
<comment type="subcellular location">
    <subcellularLocation>
        <location evidence="1">Nucleus</location>
    </subcellularLocation>
</comment>
<feature type="region of interest" description="Disordered" evidence="4">
    <location>
        <begin position="238"/>
        <end position="276"/>
    </location>
</feature>